<dbReference type="RefSeq" id="WP_176636265.1">
    <property type="nucleotide sequence ID" value="NZ_JAAMFM010000034.1"/>
</dbReference>
<evidence type="ECO:0000256" key="2">
    <source>
        <dbReference type="RuleBase" id="RU003707"/>
    </source>
</evidence>
<dbReference type="PANTHER" id="PTHR11941:SF54">
    <property type="entry name" value="ENOYL-COA HYDRATASE, MITOCHONDRIAL"/>
    <property type="match status" value="1"/>
</dbReference>
<evidence type="ECO:0000313" key="4">
    <source>
        <dbReference type="Proteomes" id="UP000543556"/>
    </source>
</evidence>
<dbReference type="AlphaFoldDB" id="A0A7Y7IJC3"/>
<keyword evidence="4" id="KW-1185">Reference proteome</keyword>
<evidence type="ECO:0000313" key="3">
    <source>
        <dbReference type="EMBL" id="NVM96544.1"/>
    </source>
</evidence>
<dbReference type="GO" id="GO:0016853">
    <property type="term" value="F:isomerase activity"/>
    <property type="evidence" value="ECO:0007669"/>
    <property type="project" value="UniProtKB-KW"/>
</dbReference>
<name>A0A7Y7IJC3_9MICC</name>
<dbReference type="InterPro" id="IPR018376">
    <property type="entry name" value="Enoyl-CoA_hyd/isom_CS"/>
</dbReference>
<dbReference type="Pfam" id="PF00378">
    <property type="entry name" value="ECH_1"/>
    <property type="match status" value="1"/>
</dbReference>
<gene>
    <name evidence="3" type="ORF">G6034_16840</name>
</gene>
<reference evidence="3 4" key="1">
    <citation type="submission" date="2020-02" db="EMBL/GenBank/DDBJ databases">
        <title>Genome sequence of strain AETb3-4.</title>
        <authorList>
            <person name="Gao J."/>
            <person name="Zhang X."/>
        </authorList>
    </citation>
    <scope>NUCLEOTIDE SEQUENCE [LARGE SCALE GENOMIC DNA]</scope>
    <source>
        <strain evidence="3 4">AETb3-4</strain>
    </source>
</reference>
<organism evidence="3 4">
    <name type="scientific">Arthrobacter wenxiniae</name>
    <dbReference type="NCBI Taxonomy" id="2713570"/>
    <lineage>
        <taxon>Bacteria</taxon>
        <taxon>Bacillati</taxon>
        <taxon>Actinomycetota</taxon>
        <taxon>Actinomycetes</taxon>
        <taxon>Micrococcales</taxon>
        <taxon>Micrococcaceae</taxon>
        <taxon>Arthrobacter</taxon>
    </lineage>
</organism>
<dbReference type="InterPro" id="IPR029045">
    <property type="entry name" value="ClpP/crotonase-like_dom_sf"/>
</dbReference>
<accession>A0A7Y7IJC3</accession>
<dbReference type="PROSITE" id="PS00166">
    <property type="entry name" value="ENOYL_COA_HYDRATASE"/>
    <property type="match status" value="1"/>
</dbReference>
<dbReference type="Proteomes" id="UP000543556">
    <property type="component" value="Unassembled WGS sequence"/>
</dbReference>
<protein>
    <submittedName>
        <fullName evidence="3">Enoyl-CoA hydratase/isomerase family protein</fullName>
    </submittedName>
</protein>
<dbReference type="GO" id="GO:0006635">
    <property type="term" value="P:fatty acid beta-oxidation"/>
    <property type="evidence" value="ECO:0007669"/>
    <property type="project" value="TreeGrafter"/>
</dbReference>
<keyword evidence="3" id="KW-0413">Isomerase</keyword>
<dbReference type="InterPro" id="IPR001753">
    <property type="entry name" value="Enoyl-CoA_hydra/iso"/>
</dbReference>
<dbReference type="CDD" id="cd06558">
    <property type="entry name" value="crotonase-like"/>
    <property type="match status" value="1"/>
</dbReference>
<comment type="caution">
    <text evidence="3">The sequence shown here is derived from an EMBL/GenBank/DDBJ whole genome shotgun (WGS) entry which is preliminary data.</text>
</comment>
<comment type="similarity">
    <text evidence="1 2">Belongs to the enoyl-CoA hydratase/isomerase family.</text>
</comment>
<sequence>MTPTSQVDLDTVTPGGEIALGGDGPVATLTLGTGQRLNVLRRDDWAALERAAVSLASREELRAVVVLGRGGVFCAGSDLREWDGATPEDVSASFAGMEAALQAIEDLPAPTVAVVEGFAAGAGCQLALACDLQLVGRSARIGMPIGRLGLLVPPTFATRMSLRIGPGRTKDLLYGGRLLAAGEAHRMGLITTVVDDGAVDAALAELLAHWDGLSAASLRASKAAVNYGLDALVQPARRAPQGRACDPSEFAWRLDTFLHRHRTLPPR</sequence>
<dbReference type="SUPFAM" id="SSF52096">
    <property type="entry name" value="ClpP/crotonase"/>
    <property type="match status" value="1"/>
</dbReference>
<dbReference type="EMBL" id="JAAMFM010000034">
    <property type="protein sequence ID" value="NVM96544.1"/>
    <property type="molecule type" value="Genomic_DNA"/>
</dbReference>
<dbReference type="PANTHER" id="PTHR11941">
    <property type="entry name" value="ENOYL-COA HYDRATASE-RELATED"/>
    <property type="match status" value="1"/>
</dbReference>
<dbReference type="Gene3D" id="3.90.226.10">
    <property type="entry name" value="2-enoyl-CoA Hydratase, Chain A, domain 1"/>
    <property type="match status" value="1"/>
</dbReference>
<evidence type="ECO:0000256" key="1">
    <source>
        <dbReference type="ARBA" id="ARBA00005254"/>
    </source>
</evidence>
<proteinExistence type="inferred from homology"/>